<gene>
    <name evidence="6" type="ORF">ATC1_13610</name>
</gene>
<evidence type="ECO:0000256" key="1">
    <source>
        <dbReference type="ARBA" id="ARBA00006767"/>
    </source>
</evidence>
<keyword evidence="3" id="KW-0687">Ribonucleoprotein</keyword>
<dbReference type="EMBL" id="DF968181">
    <property type="protein sequence ID" value="GAP40632.1"/>
    <property type="molecule type" value="Genomic_DNA"/>
</dbReference>
<dbReference type="Pfam" id="PF00575">
    <property type="entry name" value="S1"/>
    <property type="match status" value="2"/>
</dbReference>
<dbReference type="InterPro" id="IPR003029">
    <property type="entry name" value="S1_domain"/>
</dbReference>
<dbReference type="OrthoDB" id="9810507at2"/>
<dbReference type="SUPFAM" id="SSF50249">
    <property type="entry name" value="Nucleic acid-binding proteins"/>
    <property type="match status" value="2"/>
</dbReference>
<feature type="compositionally biased region" description="Basic and acidic residues" evidence="4">
    <location>
        <begin position="283"/>
        <end position="301"/>
    </location>
</feature>
<reference evidence="6" key="1">
    <citation type="journal article" date="2015" name="Genome Announc.">
        <title>Draft Genome Sequence of Anaerolineae Strain TC1, a Novel Isolate from a Methanogenic Wastewater Treatment System.</title>
        <authorList>
            <person name="Matsuura N."/>
            <person name="Tourlousse D.M."/>
            <person name="Sun L."/>
            <person name="Toyonaga M."/>
            <person name="Kuroda K."/>
            <person name="Ohashi A."/>
            <person name="Cruz R."/>
            <person name="Yamaguchi T."/>
            <person name="Sekiguchi Y."/>
        </authorList>
    </citation>
    <scope>NUCLEOTIDE SEQUENCE [LARGE SCALE GENOMIC DNA]</scope>
    <source>
        <strain evidence="6">TC1</strain>
    </source>
</reference>
<evidence type="ECO:0000256" key="4">
    <source>
        <dbReference type="SAM" id="MobiDB-lite"/>
    </source>
</evidence>
<evidence type="ECO:0000256" key="2">
    <source>
        <dbReference type="ARBA" id="ARBA00022980"/>
    </source>
</evidence>
<keyword evidence="2" id="KW-0689">Ribosomal protein</keyword>
<organism evidence="6">
    <name type="scientific">Flexilinea flocculi</name>
    <dbReference type="NCBI Taxonomy" id="1678840"/>
    <lineage>
        <taxon>Bacteria</taxon>
        <taxon>Bacillati</taxon>
        <taxon>Chloroflexota</taxon>
        <taxon>Anaerolineae</taxon>
        <taxon>Anaerolineales</taxon>
        <taxon>Anaerolineaceae</taxon>
        <taxon>Flexilinea</taxon>
    </lineage>
</organism>
<dbReference type="Gene3D" id="2.40.50.140">
    <property type="entry name" value="Nucleic acid-binding proteins"/>
    <property type="match status" value="2"/>
</dbReference>
<proteinExistence type="inferred from homology"/>
<feature type="domain" description="S1 motif" evidence="5">
    <location>
        <begin position="133"/>
        <end position="202"/>
    </location>
</feature>
<dbReference type="GO" id="GO:0005737">
    <property type="term" value="C:cytoplasm"/>
    <property type="evidence" value="ECO:0007669"/>
    <property type="project" value="UniProtKB-ARBA"/>
</dbReference>
<comment type="similarity">
    <text evidence="1">Belongs to the bacterial ribosomal protein bS1 family.</text>
</comment>
<sequence length="321" mass="36208">MEQSVSPEEKKDFEENIEEVNEVINSFDEESETSDEAVEDGKNGGVKIKEQFTGKVLKLSLAGALIDIGKEIPAVIHISQIPRPEGKESSNNIHEFLEVGQEVNVWVKKVKDGRIELTMIKPLDLEWREIKKDMVVKGTVVRMEKFGVFVEIGAERPGLVHISEMAHSYVRQPSDLLKEGDEIEAQILEVNRRKKQIKLSMKALQPEPEVKEKEETIQPVPARPTSARAQQLKEGKVAEQGDKAPRRQKKSNKKREEINSEGISFSFSDETTTEAEPTAMEIAIREAMEKAKARNKSENKKKGSISQEQQDLLARTLNNKA</sequence>
<evidence type="ECO:0000256" key="3">
    <source>
        <dbReference type="ARBA" id="ARBA00023274"/>
    </source>
</evidence>
<dbReference type="PANTHER" id="PTHR10724:SF7">
    <property type="entry name" value="SMALL RIBOSOMAL SUBUNIT PROTEIN BS1C"/>
    <property type="match status" value="1"/>
</dbReference>
<feature type="region of interest" description="Disordered" evidence="4">
    <location>
        <begin position="204"/>
        <end position="321"/>
    </location>
</feature>
<evidence type="ECO:0000259" key="5">
    <source>
        <dbReference type="PROSITE" id="PS50126"/>
    </source>
</evidence>
<dbReference type="GO" id="GO:0003735">
    <property type="term" value="F:structural constituent of ribosome"/>
    <property type="evidence" value="ECO:0007669"/>
    <property type="project" value="TreeGrafter"/>
</dbReference>
<dbReference type="GO" id="GO:0003729">
    <property type="term" value="F:mRNA binding"/>
    <property type="evidence" value="ECO:0007669"/>
    <property type="project" value="TreeGrafter"/>
</dbReference>
<feature type="compositionally biased region" description="Basic and acidic residues" evidence="4">
    <location>
        <begin position="231"/>
        <end position="245"/>
    </location>
</feature>
<dbReference type="InterPro" id="IPR050437">
    <property type="entry name" value="Ribos_protein_bS1-like"/>
</dbReference>
<evidence type="ECO:0000313" key="7">
    <source>
        <dbReference type="Proteomes" id="UP000053370"/>
    </source>
</evidence>
<keyword evidence="7" id="KW-1185">Reference proteome</keyword>
<protein>
    <submittedName>
        <fullName evidence="6">Protein containing S1 RNA binding domain</fullName>
    </submittedName>
</protein>
<feature type="compositionally biased region" description="Polar residues" evidence="4">
    <location>
        <begin position="304"/>
        <end position="321"/>
    </location>
</feature>
<feature type="domain" description="S1 motif" evidence="5">
    <location>
        <begin position="49"/>
        <end position="120"/>
    </location>
</feature>
<feature type="compositionally biased region" description="Acidic residues" evidence="4">
    <location>
        <begin position="21"/>
        <end position="38"/>
    </location>
</feature>
<feature type="region of interest" description="Disordered" evidence="4">
    <location>
        <begin position="21"/>
        <end position="42"/>
    </location>
</feature>
<dbReference type="Proteomes" id="UP000053370">
    <property type="component" value="Unassembled WGS sequence"/>
</dbReference>
<dbReference type="RefSeq" id="WP_062280197.1">
    <property type="nucleotide sequence ID" value="NZ_DF968181.1"/>
</dbReference>
<name>A0A0S7BVP4_9CHLR</name>
<dbReference type="GO" id="GO:0005840">
    <property type="term" value="C:ribosome"/>
    <property type="evidence" value="ECO:0007669"/>
    <property type="project" value="UniProtKB-KW"/>
</dbReference>
<dbReference type="FunFam" id="2.40.50.140:FF:000051">
    <property type="entry name" value="RNA-binding transcriptional accessory protein"/>
    <property type="match status" value="1"/>
</dbReference>
<dbReference type="GO" id="GO:0006412">
    <property type="term" value="P:translation"/>
    <property type="evidence" value="ECO:0007669"/>
    <property type="project" value="TreeGrafter"/>
</dbReference>
<dbReference type="AlphaFoldDB" id="A0A0S7BVP4"/>
<dbReference type="PANTHER" id="PTHR10724">
    <property type="entry name" value="30S RIBOSOMAL PROTEIN S1"/>
    <property type="match status" value="1"/>
</dbReference>
<dbReference type="InterPro" id="IPR012340">
    <property type="entry name" value="NA-bd_OB-fold"/>
</dbReference>
<dbReference type="GO" id="GO:1990904">
    <property type="term" value="C:ribonucleoprotein complex"/>
    <property type="evidence" value="ECO:0007669"/>
    <property type="project" value="UniProtKB-KW"/>
</dbReference>
<dbReference type="SMART" id="SM00316">
    <property type="entry name" value="S1"/>
    <property type="match status" value="2"/>
</dbReference>
<dbReference type="PROSITE" id="PS50126">
    <property type="entry name" value="S1"/>
    <property type="match status" value="2"/>
</dbReference>
<dbReference type="STRING" id="1678840.ATC1_13610"/>
<evidence type="ECO:0000313" key="6">
    <source>
        <dbReference type="EMBL" id="GAP40632.1"/>
    </source>
</evidence>
<accession>A0A0S7BVP4</accession>